<evidence type="ECO:0000256" key="2">
    <source>
        <dbReference type="ARBA" id="ARBA00023140"/>
    </source>
</evidence>
<protein>
    <recommendedName>
        <fullName evidence="7">Luciferase</fullName>
    </recommendedName>
</protein>
<dbReference type="GO" id="GO:0046949">
    <property type="term" value="P:fatty-acyl-CoA biosynthetic process"/>
    <property type="evidence" value="ECO:0007669"/>
    <property type="project" value="TreeGrafter"/>
</dbReference>
<dbReference type="InterPro" id="IPR000873">
    <property type="entry name" value="AMP-dep_synth/lig_dom"/>
</dbReference>
<gene>
    <name evidence="5" type="ORF">CINC_LOCUS6541</name>
</gene>
<evidence type="ECO:0000259" key="3">
    <source>
        <dbReference type="Pfam" id="PF00501"/>
    </source>
</evidence>
<dbReference type="Pfam" id="PF13193">
    <property type="entry name" value="AMP-binding_C"/>
    <property type="match status" value="1"/>
</dbReference>
<evidence type="ECO:0008006" key="7">
    <source>
        <dbReference type="Google" id="ProtNLM"/>
    </source>
</evidence>
<proteinExistence type="predicted"/>
<dbReference type="SUPFAM" id="SSF56801">
    <property type="entry name" value="Acetyl-CoA synthetase-like"/>
    <property type="match status" value="1"/>
</dbReference>
<reference evidence="5" key="1">
    <citation type="submission" date="2021-12" db="EMBL/GenBank/DDBJ databases">
        <authorList>
            <person name="King R."/>
        </authorList>
    </citation>
    <scope>NUCLEOTIDE SEQUENCE</scope>
</reference>
<dbReference type="InterPro" id="IPR045851">
    <property type="entry name" value="AMP-bd_C_sf"/>
</dbReference>
<dbReference type="InterPro" id="IPR025110">
    <property type="entry name" value="AMP-bd_C"/>
</dbReference>
<keyword evidence="6" id="KW-1185">Reference proteome</keyword>
<keyword evidence="2" id="KW-0576">Peroxisome</keyword>
<dbReference type="PANTHER" id="PTHR24096">
    <property type="entry name" value="LONG-CHAIN-FATTY-ACID--COA LIGASE"/>
    <property type="match status" value="1"/>
</dbReference>
<dbReference type="Gene3D" id="3.40.50.12780">
    <property type="entry name" value="N-terminal domain of ligase-like"/>
    <property type="match status" value="1"/>
</dbReference>
<dbReference type="Pfam" id="PF00501">
    <property type="entry name" value="AMP-binding"/>
    <property type="match status" value="1"/>
</dbReference>
<dbReference type="PANTHER" id="PTHR24096:SF353">
    <property type="entry name" value="GH16244P-RELATED"/>
    <property type="match status" value="1"/>
</dbReference>
<feature type="domain" description="AMP-binding enzyme C-terminal" evidence="4">
    <location>
        <begin position="458"/>
        <end position="533"/>
    </location>
</feature>
<evidence type="ECO:0000313" key="5">
    <source>
        <dbReference type="EMBL" id="CAH0595100.1"/>
    </source>
</evidence>
<dbReference type="AlphaFoldDB" id="A0A9P0FVU3"/>
<dbReference type="PROSITE" id="PS00455">
    <property type="entry name" value="AMP_BINDING"/>
    <property type="match status" value="1"/>
</dbReference>
<sequence>MTNFGYTYEPLDTYMSEITSRVVANSGIPSDRYHFGKLVLQSLKDAPDFVMQTDGATGVSETNGSVLKRSVRCVACFKKLGLKVGDVIILMGTNNLDQAIPFYAALFEGVIIAAIDRTLGVNELKDIFAANKPKLIFCQGDKVQDAKKATELSGGDGKVISYDSSPDAISFSDMMEQYGEDSDVQDYKAADFDPVETIALIVATSGSTGLPKAAIVTHKNLVASSSYFGCFGKQYPRATTCCLIVSPIQWFSALAHYLLGPVFQYSRLQTSAELTTEHIFDMINKYKPTLLISSPPMMISLLKEAETKECDFSCFEIIFLGGSAVPDHLITKLQSRAPNTRVANGYGMSEVGGIVFYPFDVPAGSCGKPFIHMKYKLISVETGEEVKEPHKIGELWVKAPGGVRGYYNYPVETAEVITEDGWYKSGDLHYRDEHGNFFFVERLKLLLKYRNHQISPVELEAVIHKLPGVLNVAVSGVPDPDCGELPVAFVVPRPGSGLTEKDVEDIVKENLTDTKLLRGGVVFLKELPLLPSTKLDRKKLKEMAVALAKKN</sequence>
<organism evidence="5 6">
    <name type="scientific">Chrysodeixis includens</name>
    <name type="common">Soybean looper</name>
    <name type="synonym">Pseudoplusia includens</name>
    <dbReference type="NCBI Taxonomy" id="689277"/>
    <lineage>
        <taxon>Eukaryota</taxon>
        <taxon>Metazoa</taxon>
        <taxon>Ecdysozoa</taxon>
        <taxon>Arthropoda</taxon>
        <taxon>Hexapoda</taxon>
        <taxon>Insecta</taxon>
        <taxon>Pterygota</taxon>
        <taxon>Neoptera</taxon>
        <taxon>Endopterygota</taxon>
        <taxon>Lepidoptera</taxon>
        <taxon>Glossata</taxon>
        <taxon>Ditrysia</taxon>
        <taxon>Noctuoidea</taxon>
        <taxon>Noctuidae</taxon>
        <taxon>Plusiinae</taxon>
        <taxon>Chrysodeixis</taxon>
    </lineage>
</organism>
<evidence type="ECO:0000259" key="4">
    <source>
        <dbReference type="Pfam" id="PF13193"/>
    </source>
</evidence>
<dbReference type="Gene3D" id="3.30.300.30">
    <property type="match status" value="1"/>
</dbReference>
<comment type="subcellular location">
    <subcellularLocation>
        <location evidence="1">Peroxisome</location>
    </subcellularLocation>
</comment>
<evidence type="ECO:0000256" key="1">
    <source>
        <dbReference type="ARBA" id="ARBA00004275"/>
    </source>
</evidence>
<evidence type="ECO:0000313" key="6">
    <source>
        <dbReference type="Proteomes" id="UP001154114"/>
    </source>
</evidence>
<dbReference type="Proteomes" id="UP001154114">
    <property type="component" value="Chromosome 21"/>
</dbReference>
<name>A0A9P0FVU3_CHRIL</name>
<dbReference type="EMBL" id="LR824024">
    <property type="protein sequence ID" value="CAH0595100.1"/>
    <property type="molecule type" value="Genomic_DNA"/>
</dbReference>
<feature type="domain" description="AMP-dependent synthetase/ligase" evidence="3">
    <location>
        <begin position="57"/>
        <end position="407"/>
    </location>
</feature>
<dbReference type="InterPro" id="IPR042099">
    <property type="entry name" value="ANL_N_sf"/>
</dbReference>
<dbReference type="GO" id="GO:0005777">
    <property type="term" value="C:peroxisome"/>
    <property type="evidence" value="ECO:0007669"/>
    <property type="project" value="UniProtKB-SubCell"/>
</dbReference>
<dbReference type="OrthoDB" id="10253869at2759"/>
<dbReference type="InterPro" id="IPR020845">
    <property type="entry name" value="AMP-binding_CS"/>
</dbReference>
<dbReference type="GO" id="GO:0004467">
    <property type="term" value="F:long-chain fatty acid-CoA ligase activity"/>
    <property type="evidence" value="ECO:0007669"/>
    <property type="project" value="TreeGrafter"/>
</dbReference>
<accession>A0A9P0FVU3</accession>